<evidence type="ECO:0000313" key="6">
    <source>
        <dbReference type="EMBL" id="TXC73212.1"/>
    </source>
</evidence>
<dbReference type="EMBL" id="VOPY01000001">
    <property type="protein sequence ID" value="TXC73212.1"/>
    <property type="molecule type" value="Genomic_DNA"/>
</dbReference>
<dbReference type="PANTHER" id="PTHR43537:SF45">
    <property type="entry name" value="GNTR FAMILY REGULATORY PROTEIN"/>
    <property type="match status" value="1"/>
</dbReference>
<dbReference type="PANTHER" id="PTHR43537">
    <property type="entry name" value="TRANSCRIPTIONAL REGULATOR, GNTR FAMILY"/>
    <property type="match status" value="1"/>
</dbReference>
<feature type="domain" description="HTH gntR-type" evidence="5">
    <location>
        <begin position="36"/>
        <end position="103"/>
    </location>
</feature>
<name>A0A5C6UJV2_9SPHN</name>
<gene>
    <name evidence="6" type="ORF">FSZ31_00070</name>
</gene>
<dbReference type="InterPro" id="IPR008920">
    <property type="entry name" value="TF_FadR/GntR_C"/>
</dbReference>
<evidence type="ECO:0000256" key="2">
    <source>
        <dbReference type="ARBA" id="ARBA00023125"/>
    </source>
</evidence>
<dbReference type="InterPro" id="IPR036390">
    <property type="entry name" value="WH_DNA-bd_sf"/>
</dbReference>
<evidence type="ECO:0000259" key="5">
    <source>
        <dbReference type="PROSITE" id="PS50949"/>
    </source>
</evidence>
<dbReference type="InterPro" id="IPR000524">
    <property type="entry name" value="Tscrpt_reg_HTH_GntR"/>
</dbReference>
<dbReference type="Pfam" id="PF00392">
    <property type="entry name" value="GntR"/>
    <property type="match status" value="1"/>
</dbReference>
<evidence type="ECO:0000256" key="3">
    <source>
        <dbReference type="ARBA" id="ARBA00023163"/>
    </source>
</evidence>
<dbReference type="Pfam" id="PF07729">
    <property type="entry name" value="FCD"/>
    <property type="match status" value="1"/>
</dbReference>
<keyword evidence="1" id="KW-0805">Transcription regulation</keyword>
<evidence type="ECO:0000256" key="1">
    <source>
        <dbReference type="ARBA" id="ARBA00023015"/>
    </source>
</evidence>
<dbReference type="Gene3D" id="1.10.10.10">
    <property type="entry name" value="Winged helix-like DNA-binding domain superfamily/Winged helix DNA-binding domain"/>
    <property type="match status" value="1"/>
</dbReference>
<dbReference type="InterPro" id="IPR011711">
    <property type="entry name" value="GntR_C"/>
</dbReference>
<reference evidence="6 7" key="1">
    <citation type="submission" date="2019-08" db="EMBL/GenBank/DDBJ databases">
        <title>Sphingorhabdus soil sp. nov., isolated from arctic soil.</title>
        <authorList>
            <person name="Liu Y."/>
        </authorList>
    </citation>
    <scope>NUCLEOTIDE SEQUENCE [LARGE SCALE GENOMIC DNA]</scope>
    <source>
        <strain evidence="6 7">D-2Q-5-6</strain>
    </source>
</reference>
<dbReference type="RefSeq" id="WP_147121051.1">
    <property type="nucleotide sequence ID" value="NZ_VOPY01000001.1"/>
</dbReference>
<proteinExistence type="predicted"/>
<dbReference type="PROSITE" id="PS50949">
    <property type="entry name" value="HTH_GNTR"/>
    <property type="match status" value="1"/>
</dbReference>
<evidence type="ECO:0000256" key="4">
    <source>
        <dbReference type="SAM" id="MobiDB-lite"/>
    </source>
</evidence>
<dbReference type="Proteomes" id="UP000321129">
    <property type="component" value="Unassembled WGS sequence"/>
</dbReference>
<dbReference type="Gene3D" id="1.20.120.530">
    <property type="entry name" value="GntR ligand-binding domain-like"/>
    <property type="match status" value="1"/>
</dbReference>
<organism evidence="6 7">
    <name type="scientific">Flavisphingopyxis soli</name>
    <dbReference type="NCBI Taxonomy" id="2601267"/>
    <lineage>
        <taxon>Bacteria</taxon>
        <taxon>Pseudomonadati</taxon>
        <taxon>Pseudomonadota</taxon>
        <taxon>Alphaproteobacteria</taxon>
        <taxon>Sphingomonadales</taxon>
        <taxon>Sphingopyxidaceae</taxon>
        <taxon>Flavisphingopyxis</taxon>
    </lineage>
</organism>
<dbReference type="CDD" id="cd07377">
    <property type="entry name" value="WHTH_GntR"/>
    <property type="match status" value="1"/>
</dbReference>
<accession>A0A5C6UJV2</accession>
<dbReference type="AlphaFoldDB" id="A0A5C6UJV2"/>
<keyword evidence="2" id="KW-0238">DNA-binding</keyword>
<dbReference type="GO" id="GO:0003700">
    <property type="term" value="F:DNA-binding transcription factor activity"/>
    <property type="evidence" value="ECO:0007669"/>
    <property type="project" value="InterPro"/>
</dbReference>
<dbReference type="SMART" id="SM00345">
    <property type="entry name" value="HTH_GNTR"/>
    <property type="match status" value="1"/>
</dbReference>
<evidence type="ECO:0000313" key="7">
    <source>
        <dbReference type="Proteomes" id="UP000321129"/>
    </source>
</evidence>
<dbReference type="InterPro" id="IPR036388">
    <property type="entry name" value="WH-like_DNA-bd_sf"/>
</dbReference>
<keyword evidence="3" id="KW-0804">Transcription</keyword>
<dbReference type="OrthoDB" id="9789310at2"/>
<feature type="region of interest" description="Disordered" evidence="4">
    <location>
        <begin position="1"/>
        <end position="23"/>
    </location>
</feature>
<dbReference type="SUPFAM" id="SSF48008">
    <property type="entry name" value="GntR ligand-binding domain-like"/>
    <property type="match status" value="1"/>
</dbReference>
<keyword evidence="7" id="KW-1185">Reference proteome</keyword>
<dbReference type="SMART" id="SM00895">
    <property type="entry name" value="FCD"/>
    <property type="match status" value="1"/>
</dbReference>
<protein>
    <submittedName>
        <fullName evidence="6">GntR family transcriptional regulator</fullName>
    </submittedName>
</protein>
<dbReference type="GO" id="GO:0003677">
    <property type="term" value="F:DNA binding"/>
    <property type="evidence" value="ECO:0007669"/>
    <property type="project" value="UniProtKB-KW"/>
</dbReference>
<comment type="caution">
    <text evidence="6">The sequence shown here is derived from an EMBL/GenBank/DDBJ whole genome shotgun (WGS) entry which is preliminary data.</text>
</comment>
<sequence length="254" mass="27865">MSRNQKPSKGAEQNGAGLSALPFGPLKQDAGGTTKTPLVRLVYQAIMASLDAGKLQPGSRIVASEIASRLGFSRAPVREALAVLAGQGLVELLPDRGAILRPMSARDLAAVYEVSAPVAAIGLREAALRIDRDDNVERILAAMSAIRVAGDETPPSFRFFLVLNEFHYLMNAIAEKPYVDFVLRALNIEYWNRLLTAEINLEWHVTKYVANYQRITDAVLAGDAKSAETIMLYHAEWCAFLLDGDANEDPDRRR</sequence>
<dbReference type="SUPFAM" id="SSF46785">
    <property type="entry name" value="Winged helix' DNA-binding domain"/>
    <property type="match status" value="1"/>
</dbReference>